<dbReference type="GO" id="GO:0046872">
    <property type="term" value="F:metal ion binding"/>
    <property type="evidence" value="ECO:0007669"/>
    <property type="project" value="UniProtKB-KW"/>
</dbReference>
<feature type="binding site" evidence="1">
    <location>
        <position position="186"/>
    </location>
    <ligand>
        <name>a divalent metal cation</name>
        <dbReference type="ChEBI" id="CHEBI:60240"/>
        <label>2</label>
    </ligand>
</feature>
<dbReference type="PIRSF" id="PIRSF005902">
    <property type="entry name" value="DNase_TatD"/>
    <property type="match status" value="1"/>
</dbReference>
<dbReference type="GO" id="GO:0016788">
    <property type="term" value="F:hydrolase activity, acting on ester bonds"/>
    <property type="evidence" value="ECO:0007669"/>
    <property type="project" value="InterPro"/>
</dbReference>
<dbReference type="GO" id="GO:0005829">
    <property type="term" value="C:cytosol"/>
    <property type="evidence" value="ECO:0007669"/>
    <property type="project" value="TreeGrafter"/>
</dbReference>
<dbReference type="InterPro" id="IPR032466">
    <property type="entry name" value="Metal_Hydrolase"/>
</dbReference>
<dbReference type="EMBL" id="WBKA01000008">
    <property type="protein sequence ID" value="KAB1631234.1"/>
    <property type="molecule type" value="Genomic_DNA"/>
</dbReference>
<accession>A0A7C8BQI0</accession>
<evidence type="ECO:0000313" key="4">
    <source>
        <dbReference type="Proteomes" id="UP000481339"/>
    </source>
</evidence>
<evidence type="ECO:0000256" key="1">
    <source>
        <dbReference type="PIRSR" id="PIRSR005902-1"/>
    </source>
</evidence>
<feature type="binding site" evidence="1">
    <location>
        <position position="260"/>
    </location>
    <ligand>
        <name>a divalent metal cation</name>
        <dbReference type="ChEBI" id="CHEBI:60240"/>
        <label>1</label>
    </ligand>
</feature>
<keyword evidence="4" id="KW-1185">Reference proteome</keyword>
<dbReference type="Pfam" id="PF01026">
    <property type="entry name" value="TatD_DNase"/>
    <property type="match status" value="1"/>
</dbReference>
<protein>
    <submittedName>
        <fullName evidence="3">TatD family deoxyribonuclease</fullName>
    </submittedName>
</protein>
<feature type="region of interest" description="Disordered" evidence="2">
    <location>
        <begin position="46"/>
        <end position="65"/>
    </location>
</feature>
<dbReference type="Gene3D" id="3.20.20.140">
    <property type="entry name" value="Metal-dependent hydrolases"/>
    <property type="match status" value="1"/>
</dbReference>
<dbReference type="SUPFAM" id="SSF51556">
    <property type="entry name" value="Metallo-dependent hydrolases"/>
    <property type="match status" value="1"/>
</dbReference>
<name>A0A7C8BQI0_9MICO</name>
<dbReference type="InterPro" id="IPR001130">
    <property type="entry name" value="TatD-like"/>
</dbReference>
<evidence type="ECO:0000256" key="2">
    <source>
        <dbReference type="SAM" id="MobiDB-lite"/>
    </source>
</evidence>
<keyword evidence="1" id="KW-0479">Metal-binding</keyword>
<dbReference type="AlphaFoldDB" id="A0A7C8BQI0"/>
<dbReference type="CDD" id="cd01310">
    <property type="entry name" value="TatD_DNAse"/>
    <property type="match status" value="1"/>
</dbReference>
<dbReference type="RefSeq" id="WP_158036819.1">
    <property type="nucleotide sequence ID" value="NZ_BAAAZV010000001.1"/>
</dbReference>
<dbReference type="Proteomes" id="UP000481339">
    <property type="component" value="Unassembled WGS sequence"/>
</dbReference>
<proteinExistence type="predicted"/>
<gene>
    <name evidence="3" type="ORF">F8O02_08500</name>
</gene>
<feature type="binding site" evidence="1">
    <location>
        <position position="210"/>
    </location>
    <ligand>
        <name>a divalent metal cation</name>
        <dbReference type="ChEBI" id="CHEBI:60240"/>
        <label>2</label>
    </ligand>
</feature>
<organism evidence="3 4">
    <name type="scientific">Pseudoclavibacter caeni</name>
    <dbReference type="NCBI Taxonomy" id="908846"/>
    <lineage>
        <taxon>Bacteria</taxon>
        <taxon>Bacillati</taxon>
        <taxon>Actinomycetota</taxon>
        <taxon>Actinomycetes</taxon>
        <taxon>Micrococcales</taxon>
        <taxon>Microbacteriaceae</taxon>
        <taxon>Pseudoclavibacter</taxon>
    </lineage>
</organism>
<sequence length="312" mass="33782">MSRHHHRDPSYPPLPEPLTVPVIDDHTHIEPALVDGVLADAAPAVPAGSDAAAPESEPWPAGVPNAPADWREQLDRAESVGVTRIVQAGTTLASSRWGAAHAARDRRMLAGVAIHPNEVPAYVDAGVLDDALAELDRLAGEERVRVVGETGLDFHYTPPERFGDQIAAFERHIELAKAHGLALQIHDRDAHREVVDTLLRVGAPERTVFHCFSGDAELADVLAEHGWYASFSGTVTFANAAGVRAGLARMPLDHIMVETDAPYLTPTPFRGRPNAPYLLPLTLRFVAAQRGLDAETMAARASETARRVYGEW</sequence>
<dbReference type="OrthoDB" id="9810005at2"/>
<dbReference type="PANTHER" id="PTHR46124">
    <property type="entry name" value="D-AMINOACYL-TRNA DEACYLASE"/>
    <property type="match status" value="1"/>
</dbReference>
<reference evidence="3 4" key="1">
    <citation type="submission" date="2019-09" db="EMBL/GenBank/DDBJ databases">
        <title>Phylogeny of genus Pseudoclavibacter and closely related genus.</title>
        <authorList>
            <person name="Li Y."/>
        </authorList>
    </citation>
    <scope>NUCLEOTIDE SEQUENCE [LARGE SCALE GENOMIC DNA]</scope>
    <source>
        <strain evidence="3 4">JCM 16921</strain>
    </source>
</reference>
<dbReference type="PANTHER" id="PTHR46124:SF2">
    <property type="entry name" value="D-AMINOACYL-TRNA DEACYLASE"/>
    <property type="match status" value="1"/>
</dbReference>
<comment type="caution">
    <text evidence="3">The sequence shown here is derived from an EMBL/GenBank/DDBJ whole genome shotgun (WGS) entry which is preliminary data.</text>
</comment>
<feature type="binding site" evidence="1">
    <location>
        <position position="149"/>
    </location>
    <ligand>
        <name>a divalent metal cation</name>
        <dbReference type="ChEBI" id="CHEBI:60240"/>
        <label>1</label>
    </ligand>
</feature>
<evidence type="ECO:0000313" key="3">
    <source>
        <dbReference type="EMBL" id="KAB1631234.1"/>
    </source>
</evidence>